<comment type="caution">
    <text evidence="1">The sequence shown here is derived from an EMBL/GenBank/DDBJ whole genome shotgun (WGS) entry which is preliminary data.</text>
</comment>
<reference evidence="1 2" key="1">
    <citation type="submission" date="2018-03" db="EMBL/GenBank/DDBJ databases">
        <title>Whole genome sequencing of Histamine producing bacteria.</title>
        <authorList>
            <person name="Butler K."/>
        </authorList>
    </citation>
    <scope>NUCLEOTIDE SEQUENCE [LARGE SCALE GENOMIC DNA]</scope>
    <source>
        <strain evidence="1 2">DSM 16190</strain>
    </source>
</reference>
<dbReference type="RefSeq" id="WP_107282972.1">
    <property type="nucleotide sequence ID" value="NZ_PYMC01000005.1"/>
</dbReference>
<evidence type="ECO:0000313" key="2">
    <source>
        <dbReference type="Proteomes" id="UP000240904"/>
    </source>
</evidence>
<proteinExistence type="predicted"/>
<gene>
    <name evidence="1" type="ORF">C9I89_08705</name>
</gene>
<name>A0A2T3MZF7_9GAMM</name>
<evidence type="ECO:0000313" key="1">
    <source>
        <dbReference type="EMBL" id="PSW05332.1"/>
    </source>
</evidence>
<keyword evidence="2" id="KW-1185">Reference proteome</keyword>
<sequence length="59" mass="6374">MVKWIGLVLVLVVLSLTTSGVVSALLDLCAFMVLLVVVGKRAISQHDREKVINKPDATL</sequence>
<dbReference type="Proteomes" id="UP000240904">
    <property type="component" value="Unassembled WGS sequence"/>
</dbReference>
<organism evidence="1 2">
    <name type="scientific">Photobacterium lipolyticum</name>
    <dbReference type="NCBI Taxonomy" id="266810"/>
    <lineage>
        <taxon>Bacteria</taxon>
        <taxon>Pseudomonadati</taxon>
        <taxon>Pseudomonadota</taxon>
        <taxon>Gammaproteobacteria</taxon>
        <taxon>Vibrionales</taxon>
        <taxon>Vibrionaceae</taxon>
        <taxon>Photobacterium</taxon>
    </lineage>
</organism>
<protein>
    <submittedName>
        <fullName evidence="1">Uncharacterized protein</fullName>
    </submittedName>
</protein>
<dbReference type="EMBL" id="PYMC01000005">
    <property type="protein sequence ID" value="PSW05332.1"/>
    <property type="molecule type" value="Genomic_DNA"/>
</dbReference>
<dbReference type="AlphaFoldDB" id="A0A2T3MZF7"/>
<accession>A0A2T3MZF7</accession>